<organism evidence="3 4">
    <name type="scientific">Psychrobacter urativorans</name>
    <dbReference type="NCBI Taxonomy" id="45610"/>
    <lineage>
        <taxon>Bacteria</taxon>
        <taxon>Pseudomonadati</taxon>
        <taxon>Pseudomonadota</taxon>
        <taxon>Gammaproteobacteria</taxon>
        <taxon>Moraxellales</taxon>
        <taxon>Moraxellaceae</taxon>
        <taxon>Psychrobacter</taxon>
    </lineage>
</organism>
<dbReference type="RefSeq" id="WP_062533136.1">
    <property type="nucleotide sequence ID" value="NZ_CP012678.1"/>
</dbReference>
<dbReference type="InterPro" id="IPR001296">
    <property type="entry name" value="Glyco_trans_1"/>
</dbReference>
<dbReference type="EMBL" id="CP012678">
    <property type="protein sequence ID" value="ALF58740.1"/>
    <property type="molecule type" value="Genomic_DNA"/>
</dbReference>
<dbReference type="STRING" id="45610.AOC03_00655"/>
<dbReference type="CDD" id="cd03811">
    <property type="entry name" value="GT4_GT28_WabH-like"/>
    <property type="match status" value="1"/>
</dbReference>
<dbReference type="Proteomes" id="UP000059847">
    <property type="component" value="Chromosome"/>
</dbReference>
<proteinExistence type="predicted"/>
<keyword evidence="4" id="KW-1185">Reference proteome</keyword>
<accession>A0A0M4T0Q6</accession>
<dbReference type="SUPFAM" id="SSF53756">
    <property type="entry name" value="UDP-Glycosyltransferase/glycogen phosphorylase"/>
    <property type="match status" value="1"/>
</dbReference>
<evidence type="ECO:0000259" key="2">
    <source>
        <dbReference type="Pfam" id="PF13439"/>
    </source>
</evidence>
<dbReference type="Pfam" id="PF00534">
    <property type="entry name" value="Glycos_transf_1"/>
    <property type="match status" value="1"/>
</dbReference>
<sequence>MSQRKNIVVLIINCLQGGGAERSVLSLGQGFHEIGYQVHIIRFKPLVEYDLNPRLNYHLIKFKPYKLIPSEQLRHKLFARKLDRYILEKIGQPDIILSNLQRSDSVVAYSSLPNITHIIHNTISLEYKFNSVKNINHVRNKLINTYSNHPCVCVSDGVKRDFIESLGAITPITTIHNPIDQSEIQQLSTAFVPKYNNYMIHVGSFKAVKCHNVLLRAYAKTNRSLPLLLLGQGKLQSEIEKLIIDLGLAEKVFLLGFQKNAYPYMKHAKFKILTSSQEGLPMVILEALAIGTPVISTDCQSGPKEMLPENNLMPVGNIDAIAKKMSQAIQNPEQFSVPFDAAYLPHQIAKKHIDFMNSVS</sequence>
<dbReference type="Gene3D" id="3.40.50.2000">
    <property type="entry name" value="Glycogen Phosphorylase B"/>
    <property type="match status" value="2"/>
</dbReference>
<feature type="domain" description="Glycosyl transferase family 1" evidence="1">
    <location>
        <begin position="194"/>
        <end position="333"/>
    </location>
</feature>
<name>A0A0M4T0Q6_9GAMM</name>
<dbReference type="PANTHER" id="PTHR12526">
    <property type="entry name" value="GLYCOSYLTRANSFERASE"/>
    <property type="match status" value="1"/>
</dbReference>
<dbReference type="AlphaFoldDB" id="A0A0M4T0Q6"/>
<dbReference type="InterPro" id="IPR028098">
    <property type="entry name" value="Glyco_trans_4-like_N"/>
</dbReference>
<keyword evidence="3" id="KW-0808">Transferase</keyword>
<feature type="domain" description="Glycosyltransferase subfamily 4-like N-terminal" evidence="2">
    <location>
        <begin position="18"/>
        <end position="181"/>
    </location>
</feature>
<dbReference type="KEGG" id="pur:AOC03_00655"/>
<dbReference type="Pfam" id="PF13439">
    <property type="entry name" value="Glyco_transf_4"/>
    <property type="match status" value="1"/>
</dbReference>
<reference evidence="3 4" key="1">
    <citation type="submission" date="2015-09" db="EMBL/GenBank/DDBJ databases">
        <title>Complete genome of Psychrobacter urativorans R10.10B.</title>
        <authorList>
            <person name="See-Too W.S."/>
            <person name="Chan K.G."/>
        </authorList>
    </citation>
    <scope>NUCLEOTIDE SEQUENCE [LARGE SCALE GENOMIC DNA]</scope>
    <source>
        <strain evidence="3 4">R10.10B</strain>
    </source>
</reference>
<evidence type="ECO:0000313" key="4">
    <source>
        <dbReference type="Proteomes" id="UP000059847"/>
    </source>
</evidence>
<dbReference type="GO" id="GO:0016757">
    <property type="term" value="F:glycosyltransferase activity"/>
    <property type="evidence" value="ECO:0007669"/>
    <property type="project" value="InterPro"/>
</dbReference>
<evidence type="ECO:0000313" key="3">
    <source>
        <dbReference type="EMBL" id="ALF58740.1"/>
    </source>
</evidence>
<evidence type="ECO:0000259" key="1">
    <source>
        <dbReference type="Pfam" id="PF00534"/>
    </source>
</evidence>
<dbReference type="OrthoDB" id="9792269at2"/>
<protein>
    <submittedName>
        <fullName evidence="3">Glycosyl transferase family 1</fullName>
    </submittedName>
</protein>
<dbReference type="GO" id="GO:1901135">
    <property type="term" value="P:carbohydrate derivative metabolic process"/>
    <property type="evidence" value="ECO:0007669"/>
    <property type="project" value="UniProtKB-ARBA"/>
</dbReference>
<gene>
    <name evidence="3" type="ORF">AOC03_00655</name>
</gene>